<dbReference type="InterPro" id="IPR045967">
    <property type="entry name" value="HAM1-like_N"/>
</dbReference>
<organism evidence="3 4">
    <name type="scientific">Athelia psychrophila</name>
    <dbReference type="NCBI Taxonomy" id="1759441"/>
    <lineage>
        <taxon>Eukaryota</taxon>
        <taxon>Fungi</taxon>
        <taxon>Dikarya</taxon>
        <taxon>Basidiomycota</taxon>
        <taxon>Agaricomycotina</taxon>
        <taxon>Agaricomycetes</taxon>
        <taxon>Agaricomycetidae</taxon>
        <taxon>Atheliales</taxon>
        <taxon>Atheliaceae</taxon>
        <taxon>Athelia</taxon>
    </lineage>
</organism>
<protein>
    <recommendedName>
        <fullName evidence="2">HAM1-like N-terminal domain-containing protein</fullName>
    </recommendedName>
</protein>
<feature type="region of interest" description="Disordered" evidence="1">
    <location>
        <begin position="810"/>
        <end position="854"/>
    </location>
</feature>
<feature type="domain" description="HAM1-like N-terminal" evidence="2">
    <location>
        <begin position="43"/>
        <end position="226"/>
    </location>
</feature>
<evidence type="ECO:0000313" key="4">
    <source>
        <dbReference type="Proteomes" id="UP000076532"/>
    </source>
</evidence>
<evidence type="ECO:0000256" key="1">
    <source>
        <dbReference type="SAM" id="MobiDB-lite"/>
    </source>
</evidence>
<reference evidence="3 4" key="1">
    <citation type="journal article" date="2016" name="Mol. Biol. Evol.">
        <title>Comparative Genomics of Early-Diverging Mushroom-Forming Fungi Provides Insights into the Origins of Lignocellulose Decay Capabilities.</title>
        <authorList>
            <person name="Nagy L.G."/>
            <person name="Riley R."/>
            <person name="Tritt A."/>
            <person name="Adam C."/>
            <person name="Daum C."/>
            <person name="Floudas D."/>
            <person name="Sun H."/>
            <person name="Yadav J.S."/>
            <person name="Pangilinan J."/>
            <person name="Larsson K.H."/>
            <person name="Matsuura K."/>
            <person name="Barry K."/>
            <person name="Labutti K."/>
            <person name="Kuo R."/>
            <person name="Ohm R.A."/>
            <person name="Bhattacharya S.S."/>
            <person name="Shirouzu T."/>
            <person name="Yoshinaga Y."/>
            <person name="Martin F.M."/>
            <person name="Grigoriev I.V."/>
            <person name="Hibbett D.S."/>
        </authorList>
    </citation>
    <scope>NUCLEOTIDE SEQUENCE [LARGE SCALE GENOMIC DNA]</scope>
    <source>
        <strain evidence="3 4">CBS 109695</strain>
    </source>
</reference>
<feature type="compositionally biased region" description="Basic and acidic residues" evidence="1">
    <location>
        <begin position="836"/>
        <end position="854"/>
    </location>
</feature>
<dbReference type="Pfam" id="PF19343">
    <property type="entry name" value="HAM1_N"/>
    <property type="match status" value="2"/>
</dbReference>
<feature type="region of interest" description="Disordered" evidence="1">
    <location>
        <begin position="15"/>
        <end position="37"/>
    </location>
</feature>
<proteinExistence type="predicted"/>
<evidence type="ECO:0000259" key="2">
    <source>
        <dbReference type="Pfam" id="PF19343"/>
    </source>
</evidence>
<feature type="compositionally biased region" description="Acidic residues" evidence="1">
    <location>
        <begin position="821"/>
        <end position="835"/>
    </location>
</feature>
<dbReference type="Proteomes" id="UP000076532">
    <property type="component" value="Unassembled WGS sequence"/>
</dbReference>
<gene>
    <name evidence="3" type="ORF">FIBSPDRAFT_1053517</name>
</gene>
<dbReference type="STRING" id="436010.A0A167WUK9"/>
<accession>A0A167WUK9</accession>
<name>A0A167WUK9_9AGAM</name>
<dbReference type="OrthoDB" id="5407957at2759"/>
<feature type="domain" description="HAM1-like N-terminal" evidence="2">
    <location>
        <begin position="260"/>
        <end position="549"/>
    </location>
</feature>
<dbReference type="AlphaFoldDB" id="A0A167WUK9"/>
<dbReference type="EMBL" id="KV417785">
    <property type="protein sequence ID" value="KZP06496.1"/>
    <property type="molecule type" value="Genomic_DNA"/>
</dbReference>
<feature type="compositionally biased region" description="Basic and acidic residues" evidence="1">
    <location>
        <begin position="15"/>
        <end position="27"/>
    </location>
</feature>
<dbReference type="PANTHER" id="PTHR31138">
    <property type="entry name" value="CHROMOSOME 19, WHOLE GENOME SHOTGUN SEQUENCE"/>
    <property type="match status" value="1"/>
</dbReference>
<keyword evidence="4" id="KW-1185">Reference proteome</keyword>
<dbReference type="PANTHER" id="PTHR31138:SF1">
    <property type="entry name" value="PDZ DOMAIN-CONTAINING PROTEIN"/>
    <property type="match status" value="1"/>
</dbReference>
<sequence>MGSCFSCCRRRKSPEREPLLPQHRQDQDEGPVLHPPTSPLEKLVDVLGALKAGKVPSQAQLNALIREVLASEVLDAHGGLASGYGPVSDDVGKVVLDVRECLQAVLDAGGVINHDDVLQELWFSASEMDAVPVKVDVDVKIDEGVLVNIQENVQPPSIPELTSDLSTLTATTRAILTLLLTSSAFRLLLSTLLGSAREIVAGTAGAVASVSSTIAHGAREVEGAARLDDLTFAGVRARTQEAAEDAANEGVKAAAGVGAAGQEARDVAVGRIQEALALANRNPRYRAALSSALRIFQKYVQLAERAADAFPTSTEGVKGVELGDVALDVDAHLARALQLGKTVLERVAGTSMEPLLAALRALMAHLYAHHTHTRDGRDPTSPSASSTHELRALLRDANAFLTTSLAAPPYPTSAAGTRALQGLCTRAHALFDPENPDGVAGPWRWELDALASEFEAFFAALRASAHWARLSRALAALTTHMGALGADAATASLTRASRLRSELVRDLLAYALPRAGRVLGRVPVWVGMPRVEYADTAAGLGVVVDALPLAAGQGGGGGGSGSGVGSGVGVSAVPDRVVVRSWNEVVWDFVGGGGGRGRGIGYYLAYAPFAPPPTGSASKGAARRTSGAGNADGARAARSWLGWLGGMGYTDEGVASLFLGGVGARDAGFGNAAAAGSREGDGGLAVELELESDARAWDTSPHRAADECGEEEEEDAPLFRVTALHAALPRLALSLERSRHGVLNALLVGPMAGSAPVRAVVGGVLEGVLRGWAEAGERWARGVVRGVRARRLRRVVEGLEGEGEWEDWWGSVMDGVSSPPDGDENDGQAEDGDGDGGDREGEEGEVRVESHTEATMKGIIHTTATIEASGADTAVTETVLAVGAGAQLFPGKGGPYHSSSTPTPTIGDAVQEEVDGVAHDVRVAAGNARDVAGELGAQVVRARAEVEGAAGRLGAREGGERARRGWRSRVFDL</sequence>
<evidence type="ECO:0000313" key="3">
    <source>
        <dbReference type="EMBL" id="KZP06496.1"/>
    </source>
</evidence>